<reference evidence="7" key="1">
    <citation type="submission" date="2025-08" db="UniProtKB">
        <authorList>
            <consortium name="RefSeq"/>
        </authorList>
    </citation>
    <scope>IDENTIFICATION</scope>
    <source>
        <strain evidence="7">11010-0011.00</strain>
        <tissue evidence="7">Whole body</tissue>
    </source>
</reference>
<dbReference type="GO" id="GO:0045087">
    <property type="term" value="P:innate immune response"/>
    <property type="evidence" value="ECO:0007669"/>
    <property type="project" value="UniProtKB-KW"/>
</dbReference>
<gene>
    <name evidence="7" type="primary">LOC115632486</name>
</gene>
<dbReference type="PANTHER" id="PTHR11022:SF73">
    <property type="entry name" value="PEPTIDOGLYCAN-RECOGNITION PROTEIN LD"/>
    <property type="match status" value="1"/>
</dbReference>
<feature type="transmembrane region" description="Helical" evidence="4">
    <location>
        <begin position="137"/>
        <end position="156"/>
    </location>
</feature>
<keyword evidence="3" id="KW-0391">Immunity</keyword>
<dbReference type="SMART" id="SM00701">
    <property type="entry name" value="PGRP"/>
    <property type="match status" value="1"/>
</dbReference>
<comment type="similarity">
    <text evidence="1">Belongs to the N-acetylmuramoyl-L-alanine amidase 2 family.</text>
</comment>
<dbReference type="GO" id="GO:0009253">
    <property type="term" value="P:peptidoglycan catabolic process"/>
    <property type="evidence" value="ECO:0007669"/>
    <property type="project" value="InterPro"/>
</dbReference>
<evidence type="ECO:0000259" key="5">
    <source>
        <dbReference type="SMART" id="SM00701"/>
    </source>
</evidence>
<keyword evidence="2" id="KW-0399">Innate immunity</keyword>
<keyword evidence="4" id="KW-1133">Transmembrane helix</keyword>
<evidence type="ECO:0000313" key="6">
    <source>
        <dbReference type="Proteomes" id="UP000504634"/>
    </source>
</evidence>
<evidence type="ECO:0000256" key="3">
    <source>
        <dbReference type="ARBA" id="ARBA00022859"/>
    </source>
</evidence>
<dbReference type="InterPro" id="IPR006619">
    <property type="entry name" value="PGRP_domain_met/bac"/>
</dbReference>
<dbReference type="PANTHER" id="PTHR11022">
    <property type="entry name" value="PEPTIDOGLYCAN RECOGNITION PROTEIN"/>
    <property type="match status" value="1"/>
</dbReference>
<dbReference type="GO" id="GO:0008745">
    <property type="term" value="F:N-acetylmuramoyl-L-alanine amidase activity"/>
    <property type="evidence" value="ECO:0007669"/>
    <property type="project" value="InterPro"/>
</dbReference>
<evidence type="ECO:0000256" key="1">
    <source>
        <dbReference type="ARBA" id="ARBA00007553"/>
    </source>
</evidence>
<feature type="domain" description="Peptidoglycan recognition protein family" evidence="5">
    <location>
        <begin position="168"/>
        <end position="305"/>
    </location>
</feature>
<proteinExistence type="inferred from homology"/>
<evidence type="ECO:0000256" key="2">
    <source>
        <dbReference type="ARBA" id="ARBA00022588"/>
    </source>
</evidence>
<keyword evidence="6" id="KW-1185">Reference proteome</keyword>
<dbReference type="AlphaFoldDB" id="A0A6J2UDM8"/>
<dbReference type="GO" id="GO:0008270">
    <property type="term" value="F:zinc ion binding"/>
    <property type="evidence" value="ECO:0007669"/>
    <property type="project" value="InterPro"/>
</dbReference>
<dbReference type="Proteomes" id="UP000504634">
    <property type="component" value="Unplaced"/>
</dbReference>
<dbReference type="CDD" id="cd06583">
    <property type="entry name" value="PGRP"/>
    <property type="match status" value="1"/>
</dbReference>
<dbReference type="RefSeq" id="XP_030385523.1">
    <property type="nucleotide sequence ID" value="XM_030529663.1"/>
</dbReference>
<dbReference type="InterPro" id="IPR002502">
    <property type="entry name" value="Amidase_domain"/>
</dbReference>
<accession>A0A6J2UDM8</accession>
<evidence type="ECO:0000313" key="7">
    <source>
        <dbReference type="RefSeq" id="XP_030385523.1"/>
    </source>
</evidence>
<keyword evidence="4" id="KW-0812">Transmembrane</keyword>
<dbReference type="OrthoDB" id="7939567at2759"/>
<sequence>MPLFVSPYSLQAIVKYQAQQDHTSLDHLCELAYRLKCFITDQLQHVILFALYFAMLAPQCGGRTVGRTSASKSVSYGSINTAIASSGVEMGNGDVCCITIEGCERTPLLSGVPVPAAEELKRHTLYHQQPRCLNCRIFGFLLLVSMGIGLAIYLLWKESRLPSIGYTLYLVHHDIWSRALLPTQTLLEASNVFNVYITHTGSAECWHVEECLDILHGMQRGLTEELHYNFLIAGDCQAYEARGWQYASGQDLLPQATSLVLAFVGDFTHLAPSLCQLQTAQALLLESVKHHKLQANYTLYALDVDALQHQVAQWPHFSGTRISM</sequence>
<dbReference type="SUPFAM" id="SSF55846">
    <property type="entry name" value="N-acetylmuramoyl-L-alanine amidase-like"/>
    <property type="match status" value="1"/>
</dbReference>
<dbReference type="GeneID" id="115632486"/>
<dbReference type="Gene3D" id="3.40.80.10">
    <property type="entry name" value="Peptidoglycan recognition protein-like"/>
    <property type="match status" value="1"/>
</dbReference>
<keyword evidence="4" id="KW-0472">Membrane</keyword>
<name>A0A6J2UDM8_DROLE</name>
<organism evidence="6 7">
    <name type="scientific">Drosophila lebanonensis</name>
    <name type="common">Fruit fly</name>
    <name type="synonym">Scaptodrosophila lebanonensis</name>
    <dbReference type="NCBI Taxonomy" id="7225"/>
    <lineage>
        <taxon>Eukaryota</taxon>
        <taxon>Metazoa</taxon>
        <taxon>Ecdysozoa</taxon>
        <taxon>Arthropoda</taxon>
        <taxon>Hexapoda</taxon>
        <taxon>Insecta</taxon>
        <taxon>Pterygota</taxon>
        <taxon>Neoptera</taxon>
        <taxon>Endopterygota</taxon>
        <taxon>Diptera</taxon>
        <taxon>Brachycera</taxon>
        <taxon>Muscomorpha</taxon>
        <taxon>Ephydroidea</taxon>
        <taxon>Drosophilidae</taxon>
        <taxon>Scaptodrosophila</taxon>
    </lineage>
</organism>
<dbReference type="InterPro" id="IPR036505">
    <property type="entry name" value="Amidase/PGRP_sf"/>
</dbReference>
<dbReference type="InterPro" id="IPR015510">
    <property type="entry name" value="PGRP"/>
</dbReference>
<evidence type="ECO:0000256" key="4">
    <source>
        <dbReference type="SAM" id="Phobius"/>
    </source>
</evidence>
<protein>
    <submittedName>
        <fullName evidence="7">Peptidoglycan-recognition protein LD isoform X1</fullName>
    </submittedName>
</protein>